<dbReference type="GO" id="GO:0015562">
    <property type="term" value="F:efflux transmembrane transporter activity"/>
    <property type="evidence" value="ECO:0007669"/>
    <property type="project" value="InterPro"/>
</dbReference>
<evidence type="ECO:0000256" key="2">
    <source>
        <dbReference type="SAM" id="MobiDB-lite"/>
    </source>
</evidence>
<dbReference type="EMBL" id="QURR01000009">
    <property type="protein sequence ID" value="RGE45461.1"/>
    <property type="molecule type" value="Genomic_DNA"/>
</dbReference>
<feature type="region of interest" description="Disordered" evidence="2">
    <location>
        <begin position="449"/>
        <end position="477"/>
    </location>
</feature>
<evidence type="ECO:0000256" key="1">
    <source>
        <dbReference type="SAM" id="Coils"/>
    </source>
</evidence>
<accession>A0A373FMS2</accession>
<comment type="caution">
    <text evidence="3">The sequence shown here is derived from an EMBL/GenBank/DDBJ whole genome shotgun (WGS) entry which is preliminary data.</text>
</comment>
<dbReference type="Gene3D" id="1.20.1600.10">
    <property type="entry name" value="Outer membrane efflux proteins (OEP)"/>
    <property type="match status" value="1"/>
</dbReference>
<reference evidence="3 4" key="1">
    <citation type="submission" date="2018-08" db="EMBL/GenBank/DDBJ databases">
        <title>Comamonas testosteroni strain SWCO2.</title>
        <authorList>
            <person name="Jiang N."/>
            <person name="Zhang X.Z."/>
        </authorList>
    </citation>
    <scope>NUCLEOTIDE SEQUENCE [LARGE SCALE GENOMIC DNA]</scope>
    <source>
        <strain evidence="3 4">SWCO2</strain>
    </source>
</reference>
<dbReference type="PROSITE" id="PS51257">
    <property type="entry name" value="PROKAR_LIPOPROTEIN"/>
    <property type="match status" value="1"/>
</dbReference>
<dbReference type="SUPFAM" id="SSF56954">
    <property type="entry name" value="Outer membrane efflux proteins (OEP)"/>
    <property type="match status" value="1"/>
</dbReference>
<proteinExistence type="predicted"/>
<dbReference type="AlphaFoldDB" id="A0A373FMS2"/>
<dbReference type="PANTHER" id="PTHR30203:SF24">
    <property type="entry name" value="BLR4935 PROTEIN"/>
    <property type="match status" value="1"/>
</dbReference>
<sequence>MKRVLPLLTALTLAGCASVSPDGLRGDVAQHTQGRLPAGAQLPSPDAQAQQDAQQQISDWLQQPVDADTAVRIALLNNPGLQAQLAQLGIADAQRVQTLTLPNPSFTFGRFRNGHEREIERQLSFGLVQLITLPWRSRWQGWQMEQATLTAAQQVLLLAADTRRAWLRAVAAEQALAANERMHEAAALGGELARRMARVGNFSKMDQARELAQQQQAAAQLTRARLNAQLEREQLARRMGLWGQQLQFKLPEHLPALPKAADLRSGDDAEATALRERLDLGALRRDLDVSAGRQGWATVGSIFGDIGATYSNNTSTDRSTGHSDKTQGWEFDVPLPLFDWGFAARGMAQGQVLRSAALLRDNAIRARSEARSNWLAYRTAYDLALQQQAEVLPLAKLMQEETVYRYNGMFMSVWQLLAQARATTQAVVTATEAQRDFWLAETDLQLALTGTSPGTSPGTTPTISTTAAPAATTEAGH</sequence>
<dbReference type="PANTHER" id="PTHR30203">
    <property type="entry name" value="OUTER MEMBRANE CATION EFFLUX PROTEIN"/>
    <property type="match status" value="1"/>
</dbReference>
<dbReference type="OrthoDB" id="8554634at2"/>
<dbReference type="Proteomes" id="UP000261948">
    <property type="component" value="Unassembled WGS sequence"/>
</dbReference>
<name>A0A373FMS2_COMTE</name>
<keyword evidence="4" id="KW-1185">Reference proteome</keyword>
<keyword evidence="1" id="KW-0175">Coiled coil</keyword>
<gene>
    <name evidence="3" type="ORF">DZC30_09415</name>
</gene>
<feature type="coiled-coil region" evidence="1">
    <location>
        <begin position="204"/>
        <end position="238"/>
    </location>
</feature>
<protein>
    <submittedName>
        <fullName evidence="3">TolC family protein</fullName>
    </submittedName>
</protein>
<evidence type="ECO:0000313" key="4">
    <source>
        <dbReference type="Proteomes" id="UP000261948"/>
    </source>
</evidence>
<dbReference type="InterPro" id="IPR010131">
    <property type="entry name" value="MdtP/NodT-like"/>
</dbReference>
<evidence type="ECO:0000313" key="3">
    <source>
        <dbReference type="EMBL" id="RGE45461.1"/>
    </source>
</evidence>
<organism evidence="3 4">
    <name type="scientific">Comamonas testosteroni</name>
    <name type="common">Pseudomonas testosteroni</name>
    <dbReference type="NCBI Taxonomy" id="285"/>
    <lineage>
        <taxon>Bacteria</taxon>
        <taxon>Pseudomonadati</taxon>
        <taxon>Pseudomonadota</taxon>
        <taxon>Betaproteobacteria</taxon>
        <taxon>Burkholderiales</taxon>
        <taxon>Comamonadaceae</taxon>
        <taxon>Comamonas</taxon>
    </lineage>
</organism>